<dbReference type="PANTHER" id="PTHR33067">
    <property type="entry name" value="RNA-DIRECTED DNA POLYMERASE-RELATED"/>
    <property type="match status" value="1"/>
</dbReference>
<dbReference type="CDD" id="cd00303">
    <property type="entry name" value="retropepsin_like"/>
    <property type="match status" value="1"/>
</dbReference>
<protein>
    <recommendedName>
        <fullName evidence="2">Retrotransposon gag domain-containing protein</fullName>
    </recommendedName>
</protein>
<feature type="region of interest" description="Disordered" evidence="1">
    <location>
        <begin position="387"/>
        <end position="424"/>
    </location>
</feature>
<accession>A0A6L2MQI2</accession>
<feature type="region of interest" description="Disordered" evidence="1">
    <location>
        <begin position="36"/>
        <end position="58"/>
    </location>
</feature>
<dbReference type="InterPro" id="IPR021109">
    <property type="entry name" value="Peptidase_aspartic_dom_sf"/>
</dbReference>
<gene>
    <name evidence="3" type="ORF">Tci_048186</name>
</gene>
<proteinExistence type="predicted"/>
<dbReference type="EMBL" id="BKCJ010007234">
    <property type="protein sequence ID" value="GEU76208.1"/>
    <property type="molecule type" value="Genomic_DNA"/>
</dbReference>
<reference evidence="3" key="1">
    <citation type="journal article" date="2019" name="Sci. Rep.">
        <title>Draft genome of Tanacetum cinerariifolium, the natural source of mosquito coil.</title>
        <authorList>
            <person name="Yamashiro T."/>
            <person name="Shiraishi A."/>
            <person name="Satake H."/>
            <person name="Nakayama K."/>
        </authorList>
    </citation>
    <scope>NUCLEOTIDE SEQUENCE</scope>
</reference>
<feature type="compositionally biased region" description="Polar residues" evidence="1">
    <location>
        <begin position="414"/>
        <end position="423"/>
    </location>
</feature>
<comment type="caution">
    <text evidence="3">The sequence shown here is derived from an EMBL/GenBank/DDBJ whole genome shotgun (WGS) entry which is preliminary data.</text>
</comment>
<evidence type="ECO:0000256" key="1">
    <source>
        <dbReference type="SAM" id="MobiDB-lite"/>
    </source>
</evidence>
<name>A0A6L2MQI2_TANCI</name>
<feature type="compositionally biased region" description="Polar residues" evidence="1">
    <location>
        <begin position="36"/>
        <end position="48"/>
    </location>
</feature>
<organism evidence="3">
    <name type="scientific">Tanacetum cinerariifolium</name>
    <name type="common">Dalmatian daisy</name>
    <name type="synonym">Chrysanthemum cinerariifolium</name>
    <dbReference type="NCBI Taxonomy" id="118510"/>
    <lineage>
        <taxon>Eukaryota</taxon>
        <taxon>Viridiplantae</taxon>
        <taxon>Streptophyta</taxon>
        <taxon>Embryophyta</taxon>
        <taxon>Tracheophyta</taxon>
        <taxon>Spermatophyta</taxon>
        <taxon>Magnoliopsida</taxon>
        <taxon>eudicotyledons</taxon>
        <taxon>Gunneridae</taxon>
        <taxon>Pentapetalae</taxon>
        <taxon>asterids</taxon>
        <taxon>campanulids</taxon>
        <taxon>Asterales</taxon>
        <taxon>Asteraceae</taxon>
        <taxon>Asteroideae</taxon>
        <taxon>Anthemideae</taxon>
        <taxon>Anthemidinae</taxon>
        <taxon>Tanacetum</taxon>
    </lineage>
</organism>
<dbReference type="Pfam" id="PF03732">
    <property type="entry name" value="Retrotrans_gag"/>
    <property type="match status" value="1"/>
</dbReference>
<feature type="compositionally biased region" description="Basic and acidic residues" evidence="1">
    <location>
        <begin position="401"/>
        <end position="410"/>
    </location>
</feature>
<evidence type="ECO:0000313" key="3">
    <source>
        <dbReference type="EMBL" id="GEU76208.1"/>
    </source>
</evidence>
<dbReference type="Gene3D" id="2.40.70.10">
    <property type="entry name" value="Acid Proteases"/>
    <property type="match status" value="1"/>
</dbReference>
<evidence type="ECO:0000259" key="2">
    <source>
        <dbReference type="Pfam" id="PF03732"/>
    </source>
</evidence>
<dbReference type="InterPro" id="IPR005162">
    <property type="entry name" value="Retrotrans_gag_dom"/>
</dbReference>
<sequence>MSTRSFTRNLFSPLENPKLTIRRRTRVDPNILNDFNMATNGNGDNQPPSEGGDLPVPDLRTMKELCQPTWNGQGGPIAPIAIQATNFGLTNDMIQQVQNSCQFHGLSGDDANKHLDKFLHVTQSIKVNGVTDDALLLYLFPHSLTHHAVAWFDRLPRNSITTFEQMAKMFLEKYFSPSRVTKLRNEITNFRQRPDESLFEAWECYKLSIDRYPNHNMRPEECYDLIESMTTHHNDWDTFTQRSESSSSITSSSDLEIVALKVEMAKINKKFMKVLQINQQVKAVTPRCDTDGGPHAYNDCPATVGQTRNVYAAGAYNQGGNSYQPQGASHVQNPPPAYQASAYQAPGYQAPVQQASIPQPQVVTTTEFTNYMKEDLKGITTRSGIAYKGPTIPTTSSPPKVVERETKVTKDTVPPTNNGSTKDVQPPVVQVETQVPNSEHVVKPVEAPVIASKPNPKPSILYLSRLNDQKLRKKANNRMEKFFQIFQDLNFNISFADALILKPNINLMPLSIWNMLFLPELSPTCMTLELADRPISRPVGVAEDVSLKVGKFHFPADFVVVDFDADPRVTLILGRSFLKAGRALIDVYEGELTLRVGNKAVTFNLDQTSRYSSNYDAESINRIDVIDVACEEYSQEVLGLSVSGNPTPSTEPIVSTSSPTLTPFGDSDFLLEETDAFLDIEDEPI</sequence>
<dbReference type="AlphaFoldDB" id="A0A6L2MQI2"/>
<feature type="domain" description="Retrotransposon gag" evidence="2">
    <location>
        <begin position="139"/>
        <end position="220"/>
    </location>
</feature>
<dbReference type="PANTHER" id="PTHR33067:SF9">
    <property type="entry name" value="RNA-DIRECTED DNA POLYMERASE"/>
    <property type="match status" value="1"/>
</dbReference>